<dbReference type="PANTHER" id="PTHR10039">
    <property type="entry name" value="AMELOGENIN"/>
    <property type="match status" value="1"/>
</dbReference>
<sequence>MDPASAIGVTSAVITFLEFSWKVVRNAKEIYDSADGCPNDNLTRESVARSMQAFSRKLQPPDPSAIPPEYQGICELSNECQSISSEILTISDSLKIGGEKSRYKALRTGFKAWKFKKDLVQLEERLARCGDQLSLELSYLKSGQIMYSLEQIRSLARDDTSKLQQIQQSIDELRQATEVDLGTDILTHVLDILQRQDRALDRVCQDRILRSLCSSDMDSRYHQVHLPADGTFTWVLGPEERERLDYLPKDDEYWVSRERQMQLQSNKKFVNWLAISDGIFHVSGKLGSGKSTLMKLLYTHPRTKKELEVWSGSKTLFTAKFFFWKPGTNSQNSLNGLYRSLLHSILTEYPDLIPSVLPSYWDQAKKDTAAIQNPFPITPEIIESSLFMLLKNESFYESRRLCIFIDGLDECVGGGQHDYRTLVDTLDTWVQGSNNNLKFCVSSREDNVFMNRYEEHQRLRLHEMSWYDLRKYTQANLSHLQDKALLKKLCFEVSNKAQGIFLWCTLVVQTLRREIEVDPHNSLAGSPMRESSIMRLLDELPVDLEEIFRYILNRLSRQERRNLYQTLSMLKVSAAAAEKHRLPLWLISYSFLDDYNNDPGFALYRKPVKTPIGGSTARDERLAYALRKLQHESGGLLEGVRVNGSPTEELAMIGLGYRYAHFRRPLVVSYAHRSVPEILEGSEVASEKEAILGSFNAADAIVNLTLAHLRLCVGATLPDHHPLAVLTCFVSAMSSDQEGFEFLDTLDLLYEDIYPESNLPETEIYLFQNTGLTYRIGWVTPNHHTKGHGRMLITFNTMFIALEFERYDYVLWKIKHRAAVMDSPIKKAILAALLFDMPKFNDGHLQDELFNVGCFESSSTTGFTQLPYDGEYFRVRNVECMTIWRDFLAMRWHSWYQALHMDQHRFGHWLEMFLKRGALCEFELVITRSTVEEFATLTLGEVEVKIWPMYETDSLEYQKTLEATRTFESDTVYSLTDWIRIINLPNLDRILSLLEENNTVLSHHYPKDESLQNPETVAEVPSVRLRMQTLTNRFIIALLGTYIEKD</sequence>
<organism evidence="3 4">
    <name type="scientific">Fusarium flagelliforme</name>
    <dbReference type="NCBI Taxonomy" id="2675880"/>
    <lineage>
        <taxon>Eukaryota</taxon>
        <taxon>Fungi</taxon>
        <taxon>Dikarya</taxon>
        <taxon>Ascomycota</taxon>
        <taxon>Pezizomycotina</taxon>
        <taxon>Sordariomycetes</taxon>
        <taxon>Hypocreomycetidae</taxon>
        <taxon>Hypocreales</taxon>
        <taxon>Nectriaceae</taxon>
        <taxon>Fusarium</taxon>
        <taxon>Fusarium incarnatum-equiseti species complex</taxon>
    </lineage>
</organism>
<dbReference type="Proteomes" id="UP000265631">
    <property type="component" value="Unassembled WGS sequence"/>
</dbReference>
<keyword evidence="3" id="KW-0378">Hydrolase</keyword>
<dbReference type="Pfam" id="PF24883">
    <property type="entry name" value="NPHP3_N"/>
    <property type="match status" value="1"/>
</dbReference>
<feature type="domain" description="Nephrocystin 3-like N-terminal" evidence="2">
    <location>
        <begin position="264"/>
        <end position="444"/>
    </location>
</feature>
<reference evidence="3 4" key="1">
    <citation type="journal article" date="2018" name="PLoS Pathog.">
        <title>Evolution of structural diversity of trichothecenes, a family of toxins produced by plant pathogenic and entomopathogenic fungi.</title>
        <authorList>
            <person name="Proctor R.H."/>
            <person name="McCormick S.P."/>
            <person name="Kim H.S."/>
            <person name="Cardoza R.E."/>
            <person name="Stanley A.M."/>
            <person name="Lindo L."/>
            <person name="Kelly A."/>
            <person name="Brown D.W."/>
            <person name="Lee T."/>
            <person name="Vaughan M.M."/>
            <person name="Alexander N.J."/>
            <person name="Busman M."/>
            <person name="Gutierrez S."/>
        </authorList>
    </citation>
    <scope>NUCLEOTIDE SEQUENCE [LARGE SCALE GENOMIC DNA]</scope>
    <source>
        <strain evidence="3 4">NRRL 13405</strain>
    </source>
</reference>
<proteinExistence type="predicted"/>
<dbReference type="AlphaFoldDB" id="A0A395MVU7"/>
<dbReference type="InterPro" id="IPR056884">
    <property type="entry name" value="NPHP3-like_N"/>
</dbReference>
<name>A0A395MVU7_9HYPO</name>
<keyword evidence="1" id="KW-0677">Repeat</keyword>
<evidence type="ECO:0000313" key="3">
    <source>
        <dbReference type="EMBL" id="RFN51877.1"/>
    </source>
</evidence>
<dbReference type="InterPro" id="IPR027417">
    <property type="entry name" value="P-loop_NTPase"/>
</dbReference>
<dbReference type="PANTHER" id="PTHR10039:SF5">
    <property type="entry name" value="NACHT DOMAIN-CONTAINING PROTEIN"/>
    <property type="match status" value="1"/>
</dbReference>
<dbReference type="STRING" id="2594813.A0A395MVU7"/>
<evidence type="ECO:0000313" key="4">
    <source>
        <dbReference type="Proteomes" id="UP000265631"/>
    </source>
</evidence>
<dbReference type="EMBL" id="PXXK01000089">
    <property type="protein sequence ID" value="RFN51877.1"/>
    <property type="molecule type" value="Genomic_DNA"/>
</dbReference>
<comment type="caution">
    <text evidence="3">The sequence shown here is derived from an EMBL/GenBank/DDBJ whole genome shotgun (WGS) entry which is preliminary data.</text>
</comment>
<dbReference type="Gene3D" id="3.40.50.300">
    <property type="entry name" value="P-loop containing nucleotide triphosphate hydrolases"/>
    <property type="match status" value="1"/>
</dbReference>
<evidence type="ECO:0000259" key="2">
    <source>
        <dbReference type="Pfam" id="PF24883"/>
    </source>
</evidence>
<gene>
    <name evidence="3" type="ORF">FIE12Z_3838</name>
</gene>
<protein>
    <submittedName>
        <fullName evidence="3">p-loop containing nucleoside triphosphate hydrolase</fullName>
    </submittedName>
</protein>
<dbReference type="SUPFAM" id="SSF52540">
    <property type="entry name" value="P-loop containing nucleoside triphosphate hydrolases"/>
    <property type="match status" value="1"/>
</dbReference>
<evidence type="ECO:0000256" key="1">
    <source>
        <dbReference type="ARBA" id="ARBA00022737"/>
    </source>
</evidence>
<keyword evidence="4" id="KW-1185">Reference proteome</keyword>
<dbReference type="GO" id="GO:0016787">
    <property type="term" value="F:hydrolase activity"/>
    <property type="evidence" value="ECO:0007669"/>
    <property type="project" value="UniProtKB-KW"/>
</dbReference>
<accession>A0A395MVU7</accession>